<organism evidence="12 13">
    <name type="scientific">Hemibagrus guttatus</name>
    <dbReference type="NCBI Taxonomy" id="175788"/>
    <lineage>
        <taxon>Eukaryota</taxon>
        <taxon>Metazoa</taxon>
        <taxon>Chordata</taxon>
        <taxon>Craniata</taxon>
        <taxon>Vertebrata</taxon>
        <taxon>Euteleostomi</taxon>
        <taxon>Actinopterygii</taxon>
        <taxon>Neopterygii</taxon>
        <taxon>Teleostei</taxon>
        <taxon>Ostariophysi</taxon>
        <taxon>Siluriformes</taxon>
        <taxon>Bagridae</taxon>
        <taxon>Hemibagrus</taxon>
    </lineage>
</organism>
<feature type="region of interest" description="Disordered" evidence="9">
    <location>
        <begin position="1"/>
        <end position="65"/>
    </location>
</feature>
<feature type="region of interest" description="Disordered" evidence="9">
    <location>
        <begin position="886"/>
        <end position="990"/>
    </location>
</feature>
<evidence type="ECO:0000256" key="5">
    <source>
        <dbReference type="ARBA" id="ARBA00022833"/>
    </source>
</evidence>
<dbReference type="PANTHER" id="PTHR12247:SF86">
    <property type="entry name" value="POLYHOMEOTIC-LIKE PROTEIN 2"/>
    <property type="match status" value="1"/>
</dbReference>
<feature type="compositionally biased region" description="Polar residues" evidence="9">
    <location>
        <begin position="613"/>
        <end position="625"/>
    </location>
</feature>
<feature type="compositionally biased region" description="Low complexity" evidence="9">
    <location>
        <begin position="1"/>
        <end position="16"/>
    </location>
</feature>
<reference evidence="12" key="1">
    <citation type="submission" date="2023-06" db="EMBL/GenBank/DDBJ databases">
        <title>Male Hemibagrus guttatus genome.</title>
        <authorList>
            <person name="Bian C."/>
        </authorList>
    </citation>
    <scope>NUCLEOTIDE SEQUENCE</scope>
    <source>
        <strain evidence="12">Male_cb2023</strain>
        <tissue evidence="12">Muscle</tissue>
    </source>
</reference>
<dbReference type="Gene3D" id="1.10.150.50">
    <property type="entry name" value="Transcription Factor, Ets-1"/>
    <property type="match status" value="1"/>
</dbReference>
<feature type="compositionally biased region" description="Polar residues" evidence="9">
    <location>
        <begin position="904"/>
        <end position="930"/>
    </location>
</feature>
<dbReference type="Pfam" id="PF16616">
    <property type="entry name" value="PHC2_SAM_assoc"/>
    <property type="match status" value="1"/>
</dbReference>
<protein>
    <recommendedName>
        <fullName evidence="14">Polyhomeotic-like protein 2</fullName>
    </recommendedName>
</protein>
<evidence type="ECO:0000256" key="7">
    <source>
        <dbReference type="ARBA" id="ARBA00023242"/>
    </source>
</evidence>
<keyword evidence="4 8" id="KW-0863">Zinc-finger</keyword>
<keyword evidence="6" id="KW-0238">DNA-binding</keyword>
<dbReference type="SUPFAM" id="SSF47769">
    <property type="entry name" value="SAM/Pointed domain"/>
    <property type="match status" value="1"/>
</dbReference>
<dbReference type="GO" id="GO:0045892">
    <property type="term" value="P:negative regulation of DNA-templated transcription"/>
    <property type="evidence" value="ECO:0007669"/>
    <property type="project" value="TreeGrafter"/>
</dbReference>
<dbReference type="InterPro" id="IPR001660">
    <property type="entry name" value="SAM"/>
</dbReference>
<dbReference type="SMART" id="SM00454">
    <property type="entry name" value="SAM"/>
    <property type="match status" value="1"/>
</dbReference>
<keyword evidence="3" id="KW-0479">Metal-binding</keyword>
<evidence type="ECO:0000313" key="12">
    <source>
        <dbReference type="EMBL" id="KAK3518893.1"/>
    </source>
</evidence>
<dbReference type="Pfam" id="PF21319">
    <property type="entry name" value="zf-FCS_1"/>
    <property type="match status" value="1"/>
</dbReference>
<proteinExistence type="predicted"/>
<evidence type="ECO:0000256" key="1">
    <source>
        <dbReference type="ARBA" id="ARBA00004123"/>
    </source>
</evidence>
<evidence type="ECO:0000256" key="6">
    <source>
        <dbReference type="ARBA" id="ARBA00023125"/>
    </source>
</evidence>
<dbReference type="CDD" id="cd09577">
    <property type="entry name" value="SAM_Ph1_2_3"/>
    <property type="match status" value="1"/>
</dbReference>
<dbReference type="PROSITE" id="PS50105">
    <property type="entry name" value="SAM_DOMAIN"/>
    <property type="match status" value="1"/>
</dbReference>
<dbReference type="InterPro" id="IPR013761">
    <property type="entry name" value="SAM/pointed_sf"/>
</dbReference>
<dbReference type="InterPro" id="IPR038603">
    <property type="entry name" value="Znf_FCS_sf"/>
</dbReference>
<dbReference type="EMBL" id="JAUCMX010000017">
    <property type="protein sequence ID" value="KAK3518893.1"/>
    <property type="molecule type" value="Genomic_DNA"/>
</dbReference>
<keyword evidence="13" id="KW-1185">Reference proteome</keyword>
<dbReference type="InterPro" id="IPR012313">
    <property type="entry name" value="Znf_FCS"/>
</dbReference>
<sequence>VGQRSSSRGSSSGGRRVAMERAQASVSSGSSAPVSSNPIITSSSSSNSSNNCQGMTSVSSSISSSVSASSRQQTLPQISVYGGIPDRQTVQWKFHSLSTAYPNYSRVTGSLCLSQASLGIKAGYTLDRVPTHRRAHTHSHSLTQSHTTDNLEMPINLPCMSLDWGRKPEYPEETPKAQGEHANSTHTAEAGIEPPTLEVIQQALHRQPSTAAQYLQQMYAAQQQHLMLQTAALQQQHLRLAAVQQASIVAGRQNCSQSGAAAQQALSSQTTIKLASSPAAAAQLISRAQGANASPVSITQQAVLLGNSSTPTLTASQAQMYLRAQMSTGAKHNSPMMFSYRDKNSTFWYDFQAQQNSLVQVARSLGRAVPLSPQLIFTPTATVAAVQPEVSSQSANLQSTSPQMQSLVLCSQQGAVASSSSTPQPQIQGLSVKQSSGGATQVALPSLSVPQLKSLSSQAQGQQGVKTSIVDASSEPAKMSDGVGEMNARLISVSHNMSTATNHPLINTAYAQIQTHQLLQQHKQQFVIQQQSQLPQPSVQTQGQAMQTVAIQPALAAQQCAIPVLPKPPIQQASIFHSTVSPRMLNGQSPLLNPSKVKQVQLTAVNLHFQSPPTQVRQTAVTTQDNADKENTFPPPVRDDCLGQSDQQLLSQPAQKPVGAEQCLYDRSQLTEGRRGVLPGVSERNKGVWLLDTVHYCEETLCVSAWLYIMLVYAHCHPTGPDTAVPVPVPVPVAALVCVNGNPAMTSGSGNSAPTVTGSTPHNGHSKTPQAIVKPQILTHVIEGFVIQEGAEPFPVERPSLLLENVKKHKQQQQCHSDMEKKVQDAPTADSEMEDLSLQDLKNMQKEPTLSCELCGKVDFAYNFKRSKRFCSTVCAKRYNVGCTKRMGLFPRRPTPENPKKQRASTNQHNTNSEAKKQNPSTQTGTTGSAPSPRLSQLCHGESSQCSDMSSYDEPLSPLSVASSGAQRLRKERGAEHAENHTRELPLLTQPFMPSDPAKWNVGDVYEFICSLPGCQEIAEEFRAQEIDGQALLLLKEDHLMSTMNIKLGPALKIFARISMLKDS</sequence>
<dbReference type="GO" id="GO:0003682">
    <property type="term" value="F:chromatin binding"/>
    <property type="evidence" value="ECO:0007669"/>
    <property type="project" value="TreeGrafter"/>
</dbReference>
<keyword evidence="2" id="KW-0217">Developmental protein</keyword>
<feature type="compositionally biased region" description="Basic and acidic residues" evidence="9">
    <location>
        <begin position="972"/>
        <end position="984"/>
    </location>
</feature>
<evidence type="ECO:0008006" key="14">
    <source>
        <dbReference type="Google" id="ProtNLM"/>
    </source>
</evidence>
<evidence type="ECO:0000256" key="4">
    <source>
        <dbReference type="ARBA" id="ARBA00022771"/>
    </source>
</evidence>
<feature type="non-terminal residue" evidence="12">
    <location>
        <position position="1064"/>
    </location>
</feature>
<name>A0AAE0UV66_9TELE</name>
<dbReference type="Proteomes" id="UP001274896">
    <property type="component" value="Unassembled WGS sequence"/>
</dbReference>
<feature type="domain" description="SAM" evidence="10">
    <location>
        <begin position="1000"/>
        <end position="1064"/>
    </location>
</feature>
<dbReference type="Pfam" id="PF00536">
    <property type="entry name" value="SAM_1"/>
    <property type="match status" value="1"/>
</dbReference>
<dbReference type="GO" id="GO:0035102">
    <property type="term" value="C:PRC1 complex"/>
    <property type="evidence" value="ECO:0007669"/>
    <property type="project" value="TreeGrafter"/>
</dbReference>
<dbReference type="AlphaFoldDB" id="A0AAE0UV66"/>
<comment type="caution">
    <text evidence="12">The sequence shown here is derived from an EMBL/GenBank/DDBJ whole genome shotgun (WGS) entry which is preliminary data.</text>
</comment>
<feature type="region of interest" description="Disordered" evidence="9">
    <location>
        <begin position="613"/>
        <end position="634"/>
    </location>
</feature>
<accession>A0AAE0UV66</accession>
<evidence type="ECO:0000259" key="11">
    <source>
        <dbReference type="PROSITE" id="PS51024"/>
    </source>
</evidence>
<dbReference type="GO" id="GO:0042393">
    <property type="term" value="F:histone binding"/>
    <property type="evidence" value="ECO:0007669"/>
    <property type="project" value="TreeGrafter"/>
</dbReference>
<evidence type="ECO:0000313" key="13">
    <source>
        <dbReference type="Proteomes" id="UP001274896"/>
    </source>
</evidence>
<evidence type="ECO:0000256" key="9">
    <source>
        <dbReference type="SAM" id="MobiDB-lite"/>
    </source>
</evidence>
<evidence type="ECO:0000256" key="8">
    <source>
        <dbReference type="PROSITE-ProRule" id="PRU00367"/>
    </source>
</evidence>
<comment type="subcellular location">
    <subcellularLocation>
        <location evidence="1">Nucleus</location>
    </subcellularLocation>
</comment>
<feature type="region of interest" description="Disordered" evidence="9">
    <location>
        <begin position="458"/>
        <end position="481"/>
    </location>
</feature>
<dbReference type="GO" id="GO:0003677">
    <property type="term" value="F:DNA binding"/>
    <property type="evidence" value="ECO:0007669"/>
    <property type="project" value="UniProtKB-KW"/>
</dbReference>
<dbReference type="FunFam" id="1.10.150.50:FF:000011">
    <property type="entry name" value="Polyhomeotic-like protein 2 isoform 1"/>
    <property type="match status" value="1"/>
</dbReference>
<dbReference type="GO" id="GO:0008270">
    <property type="term" value="F:zinc ion binding"/>
    <property type="evidence" value="ECO:0007669"/>
    <property type="project" value="UniProtKB-KW"/>
</dbReference>
<feature type="compositionally biased region" description="Low complexity" evidence="9">
    <location>
        <begin position="24"/>
        <end position="65"/>
    </location>
</feature>
<dbReference type="PANTHER" id="PTHR12247">
    <property type="entry name" value="POLYCOMB GROUP PROTEIN"/>
    <property type="match status" value="1"/>
</dbReference>
<gene>
    <name evidence="12" type="ORF">QTP70_014939</name>
</gene>
<evidence type="ECO:0000259" key="10">
    <source>
        <dbReference type="PROSITE" id="PS50105"/>
    </source>
</evidence>
<keyword evidence="7" id="KW-0539">Nucleus</keyword>
<dbReference type="InterPro" id="IPR050548">
    <property type="entry name" value="PcG_chromatin_remod_factors"/>
</dbReference>
<evidence type="ECO:0000256" key="2">
    <source>
        <dbReference type="ARBA" id="ARBA00022473"/>
    </source>
</evidence>
<evidence type="ECO:0000256" key="3">
    <source>
        <dbReference type="ARBA" id="ARBA00022723"/>
    </source>
</evidence>
<keyword evidence="5" id="KW-0862">Zinc</keyword>
<feature type="region of interest" description="Disordered" evidence="9">
    <location>
        <begin position="747"/>
        <end position="769"/>
    </location>
</feature>
<feature type="domain" description="FCS-type" evidence="11">
    <location>
        <begin position="843"/>
        <end position="877"/>
    </location>
</feature>
<dbReference type="Gene3D" id="3.30.60.160">
    <property type="match status" value="1"/>
</dbReference>
<dbReference type="PROSITE" id="PS51024">
    <property type="entry name" value="ZF_FCS"/>
    <property type="match status" value="1"/>
</dbReference>